<dbReference type="Proteomes" id="UP000191342">
    <property type="component" value="Unassembled WGS sequence"/>
</dbReference>
<accession>A0A1V6S8V9</accession>
<dbReference type="AlphaFoldDB" id="A0A1V6S8V9"/>
<proteinExistence type="predicted"/>
<protein>
    <submittedName>
        <fullName evidence="1">Uncharacterized protein</fullName>
    </submittedName>
</protein>
<sequence length="176" mass="20136">MHEATKGTKPNNSVSTRDSAPIRLHTVRILLSHGGTQLMKDIKRNGLDDVVLDAVPLQELGAQHQAQDEHGNTKNAFLVDLAVLESGILRVRRKYGIIKFIPLSSDDPIVLQQPATDPDLKKALCYQHLHSKYLQEYGKKRDLAEVLGYEMHKYLKDWYDDCLRDITRRLEQLGYF</sequence>
<evidence type="ECO:0000313" key="1">
    <source>
        <dbReference type="EMBL" id="OQE10053.1"/>
    </source>
</evidence>
<keyword evidence="2" id="KW-1185">Reference proteome</keyword>
<dbReference type="OrthoDB" id="4330819at2759"/>
<dbReference type="EMBL" id="MLQL01000097">
    <property type="protein sequence ID" value="OQE10053.1"/>
    <property type="molecule type" value="Genomic_DNA"/>
</dbReference>
<name>A0A1V6S8V9_9EURO</name>
<organism evidence="1 2">
    <name type="scientific">Penicillium flavigenum</name>
    <dbReference type="NCBI Taxonomy" id="254877"/>
    <lineage>
        <taxon>Eukaryota</taxon>
        <taxon>Fungi</taxon>
        <taxon>Dikarya</taxon>
        <taxon>Ascomycota</taxon>
        <taxon>Pezizomycotina</taxon>
        <taxon>Eurotiomycetes</taxon>
        <taxon>Eurotiomycetidae</taxon>
        <taxon>Eurotiales</taxon>
        <taxon>Aspergillaceae</taxon>
        <taxon>Penicillium</taxon>
    </lineage>
</organism>
<gene>
    <name evidence="1" type="ORF">PENFLA_c097G08712</name>
</gene>
<comment type="caution">
    <text evidence="1">The sequence shown here is derived from an EMBL/GenBank/DDBJ whole genome shotgun (WGS) entry which is preliminary data.</text>
</comment>
<evidence type="ECO:0000313" key="2">
    <source>
        <dbReference type="Proteomes" id="UP000191342"/>
    </source>
</evidence>
<reference evidence="2" key="1">
    <citation type="journal article" date="2017" name="Nat. Microbiol.">
        <title>Global analysis of biosynthetic gene clusters reveals vast potential of secondary metabolite production in Penicillium species.</title>
        <authorList>
            <person name="Nielsen J.C."/>
            <person name="Grijseels S."/>
            <person name="Prigent S."/>
            <person name="Ji B."/>
            <person name="Dainat J."/>
            <person name="Nielsen K.F."/>
            <person name="Frisvad J.C."/>
            <person name="Workman M."/>
            <person name="Nielsen J."/>
        </authorList>
    </citation>
    <scope>NUCLEOTIDE SEQUENCE [LARGE SCALE GENOMIC DNA]</scope>
    <source>
        <strain evidence="2">IBT 14082</strain>
    </source>
</reference>